<dbReference type="EMBL" id="CP114280">
    <property type="protein sequence ID" value="WFN57126.1"/>
    <property type="molecule type" value="Genomic_DNA"/>
</dbReference>
<dbReference type="RefSeq" id="WP_269975623.1">
    <property type="nucleotide sequence ID" value="NZ_CP114280.1"/>
</dbReference>
<proteinExistence type="predicted"/>
<accession>A0ABY8GAY1</accession>
<keyword evidence="2" id="KW-1185">Reference proteome</keyword>
<evidence type="ECO:0000313" key="1">
    <source>
        <dbReference type="EMBL" id="WFN57126.1"/>
    </source>
</evidence>
<reference evidence="1 2" key="1">
    <citation type="submission" date="2022-12" db="EMBL/GenBank/DDBJ databases">
        <title>Complete genome sequencing of Dickeya lacustris type strain LMG30899.</title>
        <authorList>
            <person name="Dobhal S."/>
            <person name="Arizala D."/>
            <person name="Arif M."/>
        </authorList>
    </citation>
    <scope>NUCLEOTIDE SEQUENCE [LARGE SCALE GENOMIC DNA]</scope>
    <source>
        <strain evidence="1 2">LMG30899</strain>
    </source>
</reference>
<protein>
    <submittedName>
        <fullName evidence="1">Uncharacterized protein</fullName>
    </submittedName>
</protein>
<sequence>MLPPDASTWWQEKQRLLAAAIFFGKAMSQDAPASKNIEPFTTAYFDGRF</sequence>
<dbReference type="Proteomes" id="UP001219630">
    <property type="component" value="Chromosome"/>
</dbReference>
<evidence type="ECO:0000313" key="2">
    <source>
        <dbReference type="Proteomes" id="UP001219630"/>
    </source>
</evidence>
<gene>
    <name evidence="1" type="ORF">O1Q98_07895</name>
</gene>
<organism evidence="1 2">
    <name type="scientific">Dickeya lacustris</name>
    <dbReference type="NCBI Taxonomy" id="2259638"/>
    <lineage>
        <taxon>Bacteria</taxon>
        <taxon>Pseudomonadati</taxon>
        <taxon>Pseudomonadota</taxon>
        <taxon>Gammaproteobacteria</taxon>
        <taxon>Enterobacterales</taxon>
        <taxon>Pectobacteriaceae</taxon>
        <taxon>Dickeya</taxon>
    </lineage>
</organism>
<name>A0ABY8GAY1_9GAMM</name>